<comment type="subcellular location">
    <subcellularLocation>
        <location evidence="1">Membrane</location>
        <topology evidence="1">Multi-pass membrane protein</topology>
    </subcellularLocation>
</comment>
<organism evidence="9 10">
    <name type="scientific">Acanthamoeba castellanii (strain ATCC 30010 / Neff)</name>
    <dbReference type="NCBI Taxonomy" id="1257118"/>
    <lineage>
        <taxon>Eukaryota</taxon>
        <taxon>Amoebozoa</taxon>
        <taxon>Discosea</taxon>
        <taxon>Longamoebia</taxon>
        <taxon>Centramoebida</taxon>
        <taxon>Acanthamoebidae</taxon>
        <taxon>Acanthamoeba</taxon>
    </lineage>
</organism>
<dbReference type="VEuPathDB" id="AmoebaDB:ACA1_146450"/>
<keyword evidence="8" id="KW-0732">Signal</keyword>
<dbReference type="PANTHER" id="PTHR45724">
    <property type="entry name" value="AQUAPORIN NIP2-1"/>
    <property type="match status" value="1"/>
</dbReference>
<keyword evidence="2 6" id="KW-0813">Transport</keyword>
<evidence type="ECO:0000256" key="3">
    <source>
        <dbReference type="ARBA" id="ARBA00022692"/>
    </source>
</evidence>
<dbReference type="PRINTS" id="PR00783">
    <property type="entry name" value="MINTRINSICP"/>
</dbReference>
<dbReference type="EMBL" id="KB007987">
    <property type="protein sequence ID" value="ELR16511.1"/>
    <property type="molecule type" value="Genomic_DNA"/>
</dbReference>
<keyword evidence="5 7" id="KW-0472">Membrane</keyword>
<dbReference type="AlphaFoldDB" id="L8GWN8"/>
<dbReference type="OrthoDB" id="13694at2759"/>
<dbReference type="InterPro" id="IPR000425">
    <property type="entry name" value="MIP"/>
</dbReference>
<gene>
    <name evidence="9" type="ORF">ACA1_146450</name>
</gene>
<dbReference type="Pfam" id="PF00230">
    <property type="entry name" value="MIP"/>
    <property type="match status" value="1"/>
</dbReference>
<evidence type="ECO:0000256" key="1">
    <source>
        <dbReference type="ARBA" id="ARBA00004141"/>
    </source>
</evidence>
<dbReference type="RefSeq" id="XP_004338524.1">
    <property type="nucleotide sequence ID" value="XM_004338476.1"/>
</dbReference>
<dbReference type="InterPro" id="IPR034294">
    <property type="entry name" value="Aquaporin_transptr"/>
</dbReference>
<feature type="transmembrane region" description="Helical" evidence="7">
    <location>
        <begin position="74"/>
        <end position="93"/>
    </location>
</feature>
<dbReference type="SUPFAM" id="SSF81338">
    <property type="entry name" value="Aquaporin-like"/>
    <property type="match status" value="1"/>
</dbReference>
<proteinExistence type="inferred from homology"/>
<protein>
    <submittedName>
        <fullName evidence="9">Uncharacterized protein</fullName>
    </submittedName>
</protein>
<evidence type="ECO:0000313" key="10">
    <source>
        <dbReference type="Proteomes" id="UP000011083"/>
    </source>
</evidence>
<dbReference type="InterPro" id="IPR023271">
    <property type="entry name" value="Aquaporin-like"/>
</dbReference>
<keyword evidence="4 7" id="KW-1133">Transmembrane helix</keyword>
<dbReference type="GO" id="GO:0015267">
    <property type="term" value="F:channel activity"/>
    <property type="evidence" value="ECO:0007669"/>
    <property type="project" value="InterPro"/>
</dbReference>
<comment type="similarity">
    <text evidence="6">Belongs to the MIP/aquaporin (TC 1.A.8) family.</text>
</comment>
<evidence type="ECO:0000256" key="4">
    <source>
        <dbReference type="ARBA" id="ARBA00022989"/>
    </source>
</evidence>
<evidence type="ECO:0000256" key="8">
    <source>
        <dbReference type="SAM" id="SignalP"/>
    </source>
</evidence>
<dbReference type="Proteomes" id="UP000011083">
    <property type="component" value="Unassembled WGS sequence"/>
</dbReference>
<dbReference type="GeneID" id="14917211"/>
<keyword evidence="3 6" id="KW-0812">Transmembrane</keyword>
<evidence type="ECO:0000256" key="6">
    <source>
        <dbReference type="RuleBase" id="RU000477"/>
    </source>
</evidence>
<evidence type="ECO:0000313" key="9">
    <source>
        <dbReference type="EMBL" id="ELR16511.1"/>
    </source>
</evidence>
<keyword evidence="10" id="KW-1185">Reference proteome</keyword>
<dbReference type="Gene3D" id="1.20.1080.10">
    <property type="entry name" value="Glycerol uptake facilitator protein"/>
    <property type="match status" value="1"/>
</dbReference>
<evidence type="ECO:0000256" key="5">
    <source>
        <dbReference type="ARBA" id="ARBA00023136"/>
    </source>
</evidence>
<evidence type="ECO:0000256" key="7">
    <source>
        <dbReference type="SAM" id="Phobius"/>
    </source>
</evidence>
<dbReference type="PANTHER" id="PTHR45724:SF13">
    <property type="entry name" value="AQUAPORIN NIP1-1-RELATED"/>
    <property type="match status" value="1"/>
</dbReference>
<sequence>MWTFLLATVVLQTATTETQAGNSFFGLSIGSTVIAGAITVGPTSGGVFNPAVGTGMLLAHACDTHDTEKLHFLWIYWLAPLLGGLVAGIMFWFTNSLAGAYKTVPWLTEARDRREFHDEPRLEGDSSEHLFSMDVKSIADVSAQKREGGKLIKDIMKRERERFEHLLPNESTSMINVSE</sequence>
<reference evidence="9 10" key="1">
    <citation type="journal article" date="2013" name="Genome Biol.">
        <title>Genome of Acanthamoeba castellanii highlights extensive lateral gene transfer and early evolution of tyrosine kinase signaling.</title>
        <authorList>
            <person name="Clarke M."/>
            <person name="Lohan A.J."/>
            <person name="Liu B."/>
            <person name="Lagkouvardos I."/>
            <person name="Roy S."/>
            <person name="Zafar N."/>
            <person name="Bertelli C."/>
            <person name="Schilde C."/>
            <person name="Kianianmomeni A."/>
            <person name="Burglin T.R."/>
            <person name="Frech C."/>
            <person name="Turcotte B."/>
            <person name="Kopec K.O."/>
            <person name="Synnott J.M."/>
            <person name="Choo C."/>
            <person name="Paponov I."/>
            <person name="Finkler A."/>
            <person name="Soon Heng Tan C."/>
            <person name="Hutchins A.P."/>
            <person name="Weinmeier T."/>
            <person name="Rattei T."/>
            <person name="Chu J.S."/>
            <person name="Gimenez G."/>
            <person name="Irimia M."/>
            <person name="Rigden D.J."/>
            <person name="Fitzpatrick D.A."/>
            <person name="Lorenzo-Morales J."/>
            <person name="Bateman A."/>
            <person name="Chiu C.H."/>
            <person name="Tang P."/>
            <person name="Hegemann P."/>
            <person name="Fromm H."/>
            <person name="Raoult D."/>
            <person name="Greub G."/>
            <person name="Miranda-Saavedra D."/>
            <person name="Chen N."/>
            <person name="Nash P."/>
            <person name="Ginger M.L."/>
            <person name="Horn M."/>
            <person name="Schaap P."/>
            <person name="Caler L."/>
            <person name="Loftus B."/>
        </authorList>
    </citation>
    <scope>NUCLEOTIDE SEQUENCE [LARGE SCALE GENOMIC DNA]</scope>
    <source>
        <strain evidence="9 10">Neff</strain>
    </source>
</reference>
<name>L8GWN8_ACACF</name>
<feature type="chain" id="PRO_5003990682" evidence="8">
    <location>
        <begin position="21"/>
        <end position="179"/>
    </location>
</feature>
<accession>L8GWN8</accession>
<dbReference type="KEGG" id="acan:ACA1_146450"/>
<dbReference type="GO" id="GO:0016020">
    <property type="term" value="C:membrane"/>
    <property type="evidence" value="ECO:0007669"/>
    <property type="project" value="UniProtKB-SubCell"/>
</dbReference>
<evidence type="ECO:0000256" key="2">
    <source>
        <dbReference type="ARBA" id="ARBA00022448"/>
    </source>
</evidence>
<feature type="signal peptide" evidence="8">
    <location>
        <begin position="1"/>
        <end position="20"/>
    </location>
</feature>